<keyword evidence="1" id="KW-1133">Transmembrane helix</keyword>
<proteinExistence type="predicted"/>
<dbReference type="RefSeq" id="WP_143072255.1">
    <property type="nucleotide sequence ID" value="NZ_FOUJ01000001.1"/>
</dbReference>
<keyword evidence="1" id="KW-0812">Transmembrane</keyword>
<evidence type="ECO:0000313" key="2">
    <source>
        <dbReference type="EMBL" id="SFM26397.1"/>
    </source>
</evidence>
<evidence type="ECO:0000313" key="3">
    <source>
        <dbReference type="Proteomes" id="UP000198535"/>
    </source>
</evidence>
<dbReference type="EMBL" id="FOUJ01000001">
    <property type="protein sequence ID" value="SFM26397.1"/>
    <property type="molecule type" value="Genomic_DNA"/>
</dbReference>
<dbReference type="OrthoDB" id="125222at2157"/>
<feature type="transmembrane region" description="Helical" evidence="1">
    <location>
        <begin position="12"/>
        <end position="31"/>
    </location>
</feature>
<dbReference type="Proteomes" id="UP000198535">
    <property type="component" value="Unassembled WGS sequence"/>
</dbReference>
<sequence length="710" mass="77926">MKCVLNISTHSFVIASLIMVFTSVPVSGISYEEFNASYSHSMVTTDGLQEMIHYWLNDEQLPLEEYDLEIVKDVQTGYGNVSYFSITKTSGEPIDTNDLIIVTFNPNARGNRTRVILPGVTNTKTLSFVGTSPFWNVGNFPIDGQFFGDLILKPGMTIIADEYSVYTGGTWDPDRGDYVLDADGHITGMQAMFADWGNDPSDPSDDSLQPGDVVSVMLIDSSKDEIIFEKEVIVSGYPKQPIRLAEGGANFNMSSPIDDGFITLGYLGGTSVYPENIAIEVSHGLPVMNVFLDDDTISYPLNSPLLPGDSINISFENWVYGPNSQVKGVLLGSQVVCKDEVFRLSVIDTSSNEVLDSELLIMDGGVLPDIVEKDALTLKELQTWIHCWLNDMSEPHLSPSAEFHIELHKDIETGYGNLSYLSIQQTAGDVIHTKDFKIITTNPNARGSNKTRGVLPNINNTNTLSLIGASPFLNLGNFPTTGQFFGEFVMEPGITIVADEYSNFAGATWDPDRGDYIKDPKGYQTGMQAMFADWGDDPSDPSDDSLSAGDSVNIKIIYTPTGKILFDDNVTVNEDTETYYPYLVSDLDGDVSLIGNNITFVYEGGYPLYSEQLKVICMTGELPAVNIIDKSEIDFHLSDPLYYDVGVDKHLLDQGDVIEIDLSTLDVSNSGSGGFMLGNLILYEGDKVTFMLVDTDTGQVVNVQELEMSD</sequence>
<keyword evidence="3" id="KW-1185">Reference proteome</keyword>
<accession>A0A1I4PFD6</accession>
<dbReference type="AlphaFoldDB" id="A0A1I4PFD6"/>
<gene>
    <name evidence="2" type="ORF">SAMN04488696_0620</name>
</gene>
<keyword evidence="1" id="KW-0472">Membrane</keyword>
<dbReference type="STRING" id="487685.SAMN04488696_0620"/>
<name>A0A1I4PFD6_9EURY</name>
<reference evidence="3" key="1">
    <citation type="submission" date="2016-10" db="EMBL/GenBank/DDBJ databases">
        <authorList>
            <person name="Varghese N."/>
            <person name="Submissions S."/>
        </authorList>
    </citation>
    <scope>NUCLEOTIDE SEQUENCE [LARGE SCALE GENOMIC DNA]</scope>
    <source>
        <strain evidence="3">Mob M</strain>
    </source>
</reference>
<evidence type="ECO:0000256" key="1">
    <source>
        <dbReference type="SAM" id="Phobius"/>
    </source>
</evidence>
<protein>
    <submittedName>
        <fullName evidence="2">Uncharacterized protein</fullName>
    </submittedName>
</protein>
<organism evidence="2 3">
    <name type="scientific">Methanolobus profundi</name>
    <dbReference type="NCBI Taxonomy" id="487685"/>
    <lineage>
        <taxon>Archaea</taxon>
        <taxon>Methanobacteriati</taxon>
        <taxon>Methanobacteriota</taxon>
        <taxon>Stenosarchaea group</taxon>
        <taxon>Methanomicrobia</taxon>
        <taxon>Methanosarcinales</taxon>
        <taxon>Methanosarcinaceae</taxon>
        <taxon>Methanolobus</taxon>
    </lineage>
</organism>